<evidence type="ECO:0000313" key="2">
    <source>
        <dbReference type="EMBL" id="KAF2833349.1"/>
    </source>
</evidence>
<sequence length="725" mass="81665">MLCDTCIGVLRDRSNIITDEPGDDGPRVMCAHHRTTQTLQRAAEDGCSICYAFWNQLSEAEITALRLQESLAMKKKVIIVKDPPALEPGELRDKEDLLEWLTITILTRGSDYEGAEHGGDFRAVDFALILAFCGKGIDWGEVSSKKTITRGFYMLVKGPDEPAHGSVSTSSATSSDESWSVATSWINECRKTHKACNAGQIDVPWYPTRLLEIGKDQSDNIIVRLIQSANHRMLSPPYCTLSHCWGKAQIIQLNERTRTSLESGIFVDQMPLTFREAIAITMKLGVRYIWIDSLCIIQDSRLDWLHEAGLMHKVYSYSYCNISASASVDSSEGLFRQRNSRILQSSHTSINVAGIDPALHHTHCNIYDYFFWSNNVAHCTINRRAWVVQERMLAPRVLHFGKDQLLWECKEQDACESYPNSLPPIYATQIYTNFKAMDSSIYMEKFSKRGHNISLDNAAHRLWNMIVRSYSRTLLTVPSDKLIALSGLAKRMSQIMKDEYIAGMWRKEIAASLSWYVVNQEQINGSSSVRPSPYRAPTWSWASVDGVISPSTDSTDPDKLLIKVEDLRIEYATNDTTGLITDGWLDLTGPLKPIHLIQTGTLRNWHIAINDTVVRPQDENMVEWRRIGPILHFDVPMLGDDVFDTDNAEGRLFCMVCGLPSMDGFNSVLLLRLADVANKLFERLGIATSRTGDGQEILLAELDADVKSSLPCLRYESGLHTIRVI</sequence>
<dbReference type="PANTHER" id="PTHR33112:SF11">
    <property type="entry name" value="HETEROKARYON INCOMPATIBILITY DOMAIN-CONTAINING PROTEIN"/>
    <property type="match status" value="1"/>
</dbReference>
<accession>A0A6A7AKZ8</accession>
<keyword evidence="3" id="KW-1185">Reference proteome</keyword>
<dbReference type="EMBL" id="MU006216">
    <property type="protein sequence ID" value="KAF2833349.1"/>
    <property type="molecule type" value="Genomic_DNA"/>
</dbReference>
<dbReference type="InterPro" id="IPR010730">
    <property type="entry name" value="HET"/>
</dbReference>
<feature type="domain" description="Heterokaryon incompatibility" evidence="1">
    <location>
        <begin position="238"/>
        <end position="390"/>
    </location>
</feature>
<evidence type="ECO:0000313" key="3">
    <source>
        <dbReference type="Proteomes" id="UP000799424"/>
    </source>
</evidence>
<dbReference type="OrthoDB" id="5362512at2759"/>
<dbReference type="PANTHER" id="PTHR33112">
    <property type="entry name" value="DOMAIN PROTEIN, PUTATIVE-RELATED"/>
    <property type="match status" value="1"/>
</dbReference>
<protein>
    <submittedName>
        <fullName evidence="2">HET-domain-containing protein</fullName>
    </submittedName>
</protein>
<dbReference type="Pfam" id="PF06985">
    <property type="entry name" value="HET"/>
    <property type="match status" value="1"/>
</dbReference>
<organism evidence="2 3">
    <name type="scientific">Ophiobolus disseminans</name>
    <dbReference type="NCBI Taxonomy" id="1469910"/>
    <lineage>
        <taxon>Eukaryota</taxon>
        <taxon>Fungi</taxon>
        <taxon>Dikarya</taxon>
        <taxon>Ascomycota</taxon>
        <taxon>Pezizomycotina</taxon>
        <taxon>Dothideomycetes</taxon>
        <taxon>Pleosporomycetidae</taxon>
        <taxon>Pleosporales</taxon>
        <taxon>Pleosporineae</taxon>
        <taxon>Phaeosphaeriaceae</taxon>
        <taxon>Ophiobolus</taxon>
    </lineage>
</organism>
<name>A0A6A7AKZ8_9PLEO</name>
<dbReference type="Proteomes" id="UP000799424">
    <property type="component" value="Unassembled WGS sequence"/>
</dbReference>
<dbReference type="AlphaFoldDB" id="A0A6A7AKZ8"/>
<evidence type="ECO:0000259" key="1">
    <source>
        <dbReference type="Pfam" id="PF06985"/>
    </source>
</evidence>
<reference evidence="2" key="1">
    <citation type="journal article" date="2020" name="Stud. Mycol.">
        <title>101 Dothideomycetes genomes: a test case for predicting lifestyles and emergence of pathogens.</title>
        <authorList>
            <person name="Haridas S."/>
            <person name="Albert R."/>
            <person name="Binder M."/>
            <person name="Bloem J."/>
            <person name="Labutti K."/>
            <person name="Salamov A."/>
            <person name="Andreopoulos B."/>
            <person name="Baker S."/>
            <person name="Barry K."/>
            <person name="Bills G."/>
            <person name="Bluhm B."/>
            <person name="Cannon C."/>
            <person name="Castanera R."/>
            <person name="Culley D."/>
            <person name="Daum C."/>
            <person name="Ezra D."/>
            <person name="Gonzalez J."/>
            <person name="Henrissat B."/>
            <person name="Kuo A."/>
            <person name="Liang C."/>
            <person name="Lipzen A."/>
            <person name="Lutzoni F."/>
            <person name="Magnuson J."/>
            <person name="Mondo S."/>
            <person name="Nolan M."/>
            <person name="Ohm R."/>
            <person name="Pangilinan J."/>
            <person name="Park H.-J."/>
            <person name="Ramirez L."/>
            <person name="Alfaro M."/>
            <person name="Sun H."/>
            <person name="Tritt A."/>
            <person name="Yoshinaga Y."/>
            <person name="Zwiers L.-H."/>
            <person name="Turgeon B."/>
            <person name="Goodwin S."/>
            <person name="Spatafora J."/>
            <person name="Crous P."/>
            <person name="Grigoriev I."/>
        </authorList>
    </citation>
    <scope>NUCLEOTIDE SEQUENCE</scope>
    <source>
        <strain evidence="2">CBS 113818</strain>
    </source>
</reference>
<proteinExistence type="predicted"/>
<gene>
    <name evidence="2" type="ORF">CC86DRAFT_451078</name>
</gene>